<accession>A0ABY8JD41</accession>
<keyword evidence="6" id="KW-1185">Reference proteome</keyword>
<name>A0ABY8JD41_9BRAD</name>
<proteinExistence type="inferred from homology"/>
<evidence type="ECO:0000313" key="6">
    <source>
        <dbReference type="Proteomes" id="UP001221546"/>
    </source>
</evidence>
<dbReference type="EMBL" id="CP121646">
    <property type="protein sequence ID" value="WFU62531.1"/>
    <property type="molecule type" value="Genomic_DNA"/>
</dbReference>
<dbReference type="InterPro" id="IPR025652">
    <property type="entry name" value="TesB_C"/>
</dbReference>
<protein>
    <submittedName>
        <fullName evidence="5">Acyl-CoA thioesterase II</fullName>
    </submittedName>
</protein>
<dbReference type="Pfam" id="PF02551">
    <property type="entry name" value="Acyl_CoA_thio"/>
    <property type="match status" value="1"/>
</dbReference>
<dbReference type="InterPro" id="IPR042171">
    <property type="entry name" value="Acyl-CoA_hotdog"/>
</dbReference>
<dbReference type="PANTHER" id="PTHR11066:SF34">
    <property type="entry name" value="ACYL-COENZYME A THIOESTERASE 8"/>
    <property type="match status" value="1"/>
</dbReference>
<evidence type="ECO:0000259" key="3">
    <source>
        <dbReference type="Pfam" id="PF02551"/>
    </source>
</evidence>
<feature type="domain" description="Acyl-CoA thioesterase-like N-terminal HotDog" evidence="4">
    <location>
        <begin position="31"/>
        <end position="96"/>
    </location>
</feature>
<dbReference type="Pfam" id="PF13622">
    <property type="entry name" value="4HBT_3"/>
    <property type="match status" value="1"/>
</dbReference>
<dbReference type="Proteomes" id="UP001221546">
    <property type="component" value="Chromosome"/>
</dbReference>
<evidence type="ECO:0000256" key="1">
    <source>
        <dbReference type="ARBA" id="ARBA00006538"/>
    </source>
</evidence>
<keyword evidence="2" id="KW-0378">Hydrolase</keyword>
<organism evidence="5 6">
    <name type="scientific">Bradyrhizobium brasilense</name>
    <dbReference type="NCBI Taxonomy" id="1419277"/>
    <lineage>
        <taxon>Bacteria</taxon>
        <taxon>Pseudomonadati</taxon>
        <taxon>Pseudomonadota</taxon>
        <taxon>Alphaproteobacteria</taxon>
        <taxon>Hyphomicrobiales</taxon>
        <taxon>Nitrobacteraceae</taxon>
        <taxon>Bradyrhizobium</taxon>
    </lineage>
</organism>
<dbReference type="CDD" id="cd03445">
    <property type="entry name" value="Thioesterase_II_repeat2"/>
    <property type="match status" value="1"/>
</dbReference>
<dbReference type="InterPro" id="IPR029069">
    <property type="entry name" value="HotDog_dom_sf"/>
</dbReference>
<feature type="domain" description="Acyl-CoA thioesterase 2 C-terminal" evidence="3">
    <location>
        <begin position="165"/>
        <end position="276"/>
    </location>
</feature>
<dbReference type="InterPro" id="IPR049449">
    <property type="entry name" value="TesB_ACOT8-like_N"/>
</dbReference>
<dbReference type="InterPro" id="IPR003703">
    <property type="entry name" value="Acyl_CoA_thio"/>
</dbReference>
<dbReference type="SUPFAM" id="SSF54637">
    <property type="entry name" value="Thioesterase/thiol ester dehydrase-isomerase"/>
    <property type="match status" value="2"/>
</dbReference>
<sequence>MSRTLTELPAILDLEQLDLRLFRGKSLNTSSPRVFGGQLIGQAMVAACRTVKDRVPHSLHGYFLKAGDPQVPIIYRVEALRDGKSYSSRRVTAIQCCDAISSIITSFHAEEQGAFDHQDSMPDVPPPIILTSEETDNQRMCVEGPEFIRRYYGIEFLMVETGRYFGHKFEDGRIHVWIKTAMELPDDPMLHTCALAYASDYSLLDAVTARYGCKPFDKRMIPASIDHAMWFHRAFRADNWLLYTHDSPSAQRGRGIARGLIFKPDGTLVASVAQEGSIRERADK</sequence>
<comment type="similarity">
    <text evidence="1">Belongs to the C/M/P thioester hydrolase family.</text>
</comment>
<dbReference type="RefSeq" id="WP_310885202.1">
    <property type="nucleotide sequence ID" value="NZ_CP121646.1"/>
</dbReference>
<evidence type="ECO:0000313" key="5">
    <source>
        <dbReference type="EMBL" id="WFU62531.1"/>
    </source>
</evidence>
<reference evidence="5 6" key="1">
    <citation type="submission" date="2023-04" db="EMBL/GenBank/DDBJ databases">
        <title>Australian commercial rhizobial inoculants.</title>
        <authorList>
            <person name="Kohlmeier M.G."/>
            <person name="O'Hara G.W."/>
            <person name="Colombi E."/>
            <person name="Ramsay J.P."/>
            <person name="Terpolilli J."/>
        </authorList>
    </citation>
    <scope>NUCLEOTIDE SEQUENCE [LARGE SCALE GENOMIC DNA]</scope>
    <source>
        <strain evidence="5 6">CB627</strain>
    </source>
</reference>
<dbReference type="CDD" id="cd03444">
    <property type="entry name" value="Thioesterase_II_repeat1"/>
    <property type="match status" value="1"/>
</dbReference>
<gene>
    <name evidence="5" type="ORF">QA636_34400</name>
</gene>
<evidence type="ECO:0000256" key="2">
    <source>
        <dbReference type="ARBA" id="ARBA00022801"/>
    </source>
</evidence>
<evidence type="ECO:0000259" key="4">
    <source>
        <dbReference type="Pfam" id="PF13622"/>
    </source>
</evidence>
<dbReference type="PANTHER" id="PTHR11066">
    <property type="entry name" value="ACYL-COA THIOESTERASE"/>
    <property type="match status" value="1"/>
</dbReference>
<dbReference type="Gene3D" id="2.40.160.210">
    <property type="entry name" value="Acyl-CoA thioesterase, double hotdog domain"/>
    <property type="match status" value="1"/>
</dbReference>